<accession>A0AAV3ZFD5</accession>
<gene>
    <name evidence="1" type="ORF">PoB_002052700</name>
</gene>
<name>A0AAV3ZFD5_9GAST</name>
<evidence type="ECO:0000313" key="2">
    <source>
        <dbReference type="Proteomes" id="UP000735302"/>
    </source>
</evidence>
<protein>
    <submittedName>
        <fullName evidence="1">Uncharacterized protein</fullName>
    </submittedName>
</protein>
<dbReference type="EMBL" id="BLXT01002395">
    <property type="protein sequence ID" value="GFN94021.1"/>
    <property type="molecule type" value="Genomic_DNA"/>
</dbReference>
<keyword evidence="2" id="KW-1185">Reference proteome</keyword>
<proteinExistence type="predicted"/>
<dbReference type="AlphaFoldDB" id="A0AAV3ZFD5"/>
<organism evidence="1 2">
    <name type="scientific">Plakobranchus ocellatus</name>
    <dbReference type="NCBI Taxonomy" id="259542"/>
    <lineage>
        <taxon>Eukaryota</taxon>
        <taxon>Metazoa</taxon>
        <taxon>Spiralia</taxon>
        <taxon>Lophotrochozoa</taxon>
        <taxon>Mollusca</taxon>
        <taxon>Gastropoda</taxon>
        <taxon>Heterobranchia</taxon>
        <taxon>Euthyneura</taxon>
        <taxon>Panpulmonata</taxon>
        <taxon>Sacoglossa</taxon>
        <taxon>Placobranchoidea</taxon>
        <taxon>Plakobranchidae</taxon>
        <taxon>Plakobranchus</taxon>
    </lineage>
</organism>
<dbReference type="Proteomes" id="UP000735302">
    <property type="component" value="Unassembled WGS sequence"/>
</dbReference>
<sequence length="87" mass="9851">MFYQIVLTICVLYNISKTRQLLTQQRAAVISLEVPDDVSAVESVPFMRGREVFSAAPSATIALRERLRLTERATKAEKVRGLLDLER</sequence>
<comment type="caution">
    <text evidence="1">The sequence shown here is derived from an EMBL/GenBank/DDBJ whole genome shotgun (WGS) entry which is preliminary data.</text>
</comment>
<reference evidence="1 2" key="1">
    <citation type="journal article" date="2021" name="Elife">
        <title>Chloroplast acquisition without the gene transfer in kleptoplastic sea slugs, Plakobranchus ocellatus.</title>
        <authorList>
            <person name="Maeda T."/>
            <person name="Takahashi S."/>
            <person name="Yoshida T."/>
            <person name="Shimamura S."/>
            <person name="Takaki Y."/>
            <person name="Nagai Y."/>
            <person name="Toyoda A."/>
            <person name="Suzuki Y."/>
            <person name="Arimoto A."/>
            <person name="Ishii H."/>
            <person name="Satoh N."/>
            <person name="Nishiyama T."/>
            <person name="Hasebe M."/>
            <person name="Maruyama T."/>
            <person name="Minagawa J."/>
            <person name="Obokata J."/>
            <person name="Shigenobu S."/>
        </authorList>
    </citation>
    <scope>NUCLEOTIDE SEQUENCE [LARGE SCALE GENOMIC DNA]</scope>
</reference>
<evidence type="ECO:0000313" key="1">
    <source>
        <dbReference type="EMBL" id="GFN94021.1"/>
    </source>
</evidence>